<dbReference type="Pfam" id="PF20720">
    <property type="entry name" value="nSTAND3"/>
    <property type="match status" value="1"/>
</dbReference>
<keyword evidence="1" id="KW-0677">Repeat</keyword>
<gene>
    <name evidence="6" type="ORF">FSP39_013227</name>
</gene>
<dbReference type="AlphaFoldDB" id="A0AA88YGB5"/>
<dbReference type="Pfam" id="PF12796">
    <property type="entry name" value="Ank_2"/>
    <property type="match status" value="3"/>
</dbReference>
<reference evidence="6" key="1">
    <citation type="submission" date="2019-08" db="EMBL/GenBank/DDBJ databases">
        <title>The improved chromosome-level genome for the pearl oyster Pinctada fucata martensii using PacBio sequencing and Hi-C.</title>
        <authorList>
            <person name="Zheng Z."/>
        </authorList>
    </citation>
    <scope>NUCLEOTIDE SEQUENCE</scope>
    <source>
        <strain evidence="6">ZZ-2019</strain>
        <tissue evidence="6">Adductor muscle</tissue>
    </source>
</reference>
<dbReference type="PROSITE" id="PS50088">
    <property type="entry name" value="ANK_REPEAT"/>
    <property type="match status" value="6"/>
</dbReference>
<dbReference type="InterPro" id="IPR041249">
    <property type="entry name" value="HEPN_DZIP3"/>
</dbReference>
<dbReference type="SMART" id="SM00248">
    <property type="entry name" value="ANK"/>
    <property type="match status" value="12"/>
</dbReference>
<name>A0AA88YGB5_PINIB</name>
<dbReference type="InterPro" id="IPR027417">
    <property type="entry name" value="P-loop_NTPase"/>
</dbReference>
<dbReference type="InterPro" id="IPR002110">
    <property type="entry name" value="Ankyrin_rpt"/>
</dbReference>
<evidence type="ECO:0000313" key="7">
    <source>
        <dbReference type="Proteomes" id="UP001186944"/>
    </source>
</evidence>
<evidence type="ECO:0000256" key="3">
    <source>
        <dbReference type="PROSITE-ProRule" id="PRU00023"/>
    </source>
</evidence>
<dbReference type="PRINTS" id="PR01415">
    <property type="entry name" value="ANKYRIN"/>
</dbReference>
<dbReference type="PANTHER" id="PTHR24198">
    <property type="entry name" value="ANKYRIN REPEAT AND PROTEIN KINASE DOMAIN-CONTAINING PROTEIN"/>
    <property type="match status" value="1"/>
</dbReference>
<accession>A0AA88YGB5</accession>
<dbReference type="Proteomes" id="UP001186944">
    <property type="component" value="Unassembled WGS sequence"/>
</dbReference>
<evidence type="ECO:0000256" key="1">
    <source>
        <dbReference type="ARBA" id="ARBA00022737"/>
    </source>
</evidence>
<dbReference type="PROSITE" id="PS50297">
    <property type="entry name" value="ANK_REP_REGION"/>
    <property type="match status" value="6"/>
</dbReference>
<dbReference type="SUPFAM" id="SSF52540">
    <property type="entry name" value="P-loop containing nucleoside triphosphate hydrolases"/>
    <property type="match status" value="1"/>
</dbReference>
<dbReference type="EMBL" id="VSWD01000004">
    <property type="protein sequence ID" value="KAK3104921.1"/>
    <property type="molecule type" value="Genomic_DNA"/>
</dbReference>
<comment type="caution">
    <text evidence="6">The sequence shown here is derived from an EMBL/GenBank/DDBJ whole genome shotgun (WGS) entry which is preliminary data.</text>
</comment>
<feature type="repeat" description="ANK" evidence="3">
    <location>
        <begin position="881"/>
        <end position="913"/>
    </location>
</feature>
<dbReference type="Pfam" id="PF00023">
    <property type="entry name" value="Ank"/>
    <property type="match status" value="1"/>
</dbReference>
<feature type="repeat" description="ANK" evidence="3">
    <location>
        <begin position="1051"/>
        <end position="1083"/>
    </location>
</feature>
<organism evidence="6 7">
    <name type="scientific">Pinctada imbricata</name>
    <name type="common">Atlantic pearl-oyster</name>
    <name type="synonym">Pinctada martensii</name>
    <dbReference type="NCBI Taxonomy" id="66713"/>
    <lineage>
        <taxon>Eukaryota</taxon>
        <taxon>Metazoa</taxon>
        <taxon>Spiralia</taxon>
        <taxon>Lophotrochozoa</taxon>
        <taxon>Mollusca</taxon>
        <taxon>Bivalvia</taxon>
        <taxon>Autobranchia</taxon>
        <taxon>Pteriomorphia</taxon>
        <taxon>Pterioida</taxon>
        <taxon>Pterioidea</taxon>
        <taxon>Pteriidae</taxon>
        <taxon>Pinctada</taxon>
    </lineage>
</organism>
<dbReference type="InterPro" id="IPR049050">
    <property type="entry name" value="nSTAND3"/>
</dbReference>
<feature type="domain" description="Novel STAND NTPase 3" evidence="5">
    <location>
        <begin position="223"/>
        <end position="373"/>
    </location>
</feature>
<keyword evidence="2 3" id="KW-0040">ANK repeat</keyword>
<evidence type="ECO:0000313" key="6">
    <source>
        <dbReference type="EMBL" id="KAK3104921.1"/>
    </source>
</evidence>
<keyword evidence="7" id="KW-1185">Reference proteome</keyword>
<feature type="repeat" description="ANK" evidence="3">
    <location>
        <begin position="1017"/>
        <end position="1049"/>
    </location>
</feature>
<evidence type="ECO:0000256" key="2">
    <source>
        <dbReference type="ARBA" id="ARBA00023043"/>
    </source>
</evidence>
<dbReference type="SUPFAM" id="SSF48403">
    <property type="entry name" value="Ankyrin repeat"/>
    <property type="match status" value="1"/>
</dbReference>
<dbReference type="InterPro" id="IPR036770">
    <property type="entry name" value="Ankyrin_rpt-contain_sf"/>
</dbReference>
<protein>
    <recommendedName>
        <fullName evidence="8">DZIP3-like HEPN domain-containing protein</fullName>
    </recommendedName>
</protein>
<evidence type="ECO:0000259" key="4">
    <source>
        <dbReference type="Pfam" id="PF18738"/>
    </source>
</evidence>
<sequence length="1203" mass="136841">MTDKMATSTPVDICEEEINYCRYSIGVMKVTPQALRQIFRSRHPDLKTFLSQNKGKCQHLRKIKILTETQWDNLYPSTGSANLDDFDATLLILLLRNLSNVTPPATGWNTDPVPSDTSLGADLLRLRGIRNEHAHCKNMRMTNTEFGKKWSNLTVILARLGGLHFQQDMLYYASRPLEDTDSGRTIKREIEKLRKEFQCRLPENIKERGRRLLEKAAAAQTTFVKTKAFKHLLKCLKTSNVITITGTFGCGKKTLASQLALYFSTRHYVIIPINDCQEMSQCLNLDENQIFIINDPFGTSNLDVNVFVRWTKYHEEISYKLKNSLRSKMIFTCRLQIFKNVISKPSFDILRQNATDISKGVYGLSYRERQSIWRVYGLSYDKPNDIPEFYSPSFPFLFKAVRDGKMKAVTPLDIYKDEIGQCLLNENYSFILHLVLASKNQLTKGEDIIQDSVKDLRIPVPSTYGVLHQTHLNVLEGTFLKETGGVYSFVNDTVYDILAYKSGLLSKGFAIENCSRDFFKNNLTFNTRKQSNSELTLFLHRDDFEKWFERFQFEIRNGCFLDIVCCPEFSDECIQTLVLEKLKGIPPKGITEILKYKEERIQMTEIISPKLSCILQEFPFNKGVTFICAVLIAKYYEHFIVVWKILKKSKQIKCIDLEDIMNAAVISGNVDCLEKIVKTLWKRKHILPFVDLRREYFYKRLFRNLYPICLSCACGHIGLVRHFLQLGFNVNETNKQGKGSLAYAVRFRNEKVVQCLINNGVDINPRDDEGKSPLIMAVRDHAILEMLLVNGANIKVSSHDCENVLMSACGQEEILAVKTILRFCRRNLTIENKHIFINEKKSNGFTALHKACECRDKHTRKTIATLLLMENASPRTFDKSQRSSPLHLAAAYDDSDLASLLLQKGADVNWADNDRVTPLFIASENGFSSIVNVLISHRADCTICRKTDGASPLLIAAERGHPEVVRKLLDNLKDEDDINFVNHQNNTPLLMAALNNHTNVCEVLVENGADVNISNHNGYTPIHVASRNGNAKLVNMFLQKGANIDCQTTENKNTPLHLAAMMGNRRAVKILLARGADMEMKNNELQGLTPLAKATYMKHTEIIDLLIAFRKYGLAFPEFQTMTIQSPQSQASLYSSMSSLNEWDAAAPRRFEQLQGNNSLNEISFLERLPSKRSMAHSSTDSVVCSDKGSIKSTRSLTCLFLP</sequence>
<feature type="repeat" description="ANK" evidence="3">
    <location>
        <begin position="948"/>
        <end position="980"/>
    </location>
</feature>
<evidence type="ECO:0000259" key="5">
    <source>
        <dbReference type="Pfam" id="PF20720"/>
    </source>
</evidence>
<dbReference type="PANTHER" id="PTHR24198:SF165">
    <property type="entry name" value="ANKYRIN REPEAT-CONTAINING PROTEIN-RELATED"/>
    <property type="match status" value="1"/>
</dbReference>
<feature type="repeat" description="ANK" evidence="3">
    <location>
        <begin position="984"/>
        <end position="1016"/>
    </location>
</feature>
<evidence type="ECO:0008006" key="8">
    <source>
        <dbReference type="Google" id="ProtNLM"/>
    </source>
</evidence>
<dbReference type="Pfam" id="PF18738">
    <property type="entry name" value="HEPN_DZIP3"/>
    <property type="match status" value="1"/>
</dbReference>
<feature type="repeat" description="ANK" evidence="3">
    <location>
        <begin position="736"/>
        <end position="768"/>
    </location>
</feature>
<proteinExistence type="predicted"/>
<dbReference type="Gene3D" id="1.25.40.20">
    <property type="entry name" value="Ankyrin repeat-containing domain"/>
    <property type="match status" value="3"/>
</dbReference>
<feature type="domain" description="DZIP3-like HEPN" evidence="4">
    <location>
        <begin position="45"/>
        <end position="178"/>
    </location>
</feature>